<keyword evidence="1" id="KW-0732">Signal</keyword>
<evidence type="ECO:0000313" key="3">
    <source>
        <dbReference type="Proteomes" id="UP000784294"/>
    </source>
</evidence>
<dbReference type="AlphaFoldDB" id="A0A3S5ARH3"/>
<accession>A0A3S5ARH3</accession>
<feature type="signal peptide" evidence="1">
    <location>
        <begin position="1"/>
        <end position="19"/>
    </location>
</feature>
<reference evidence="2" key="1">
    <citation type="submission" date="2018-11" db="EMBL/GenBank/DDBJ databases">
        <authorList>
            <consortium name="Pathogen Informatics"/>
        </authorList>
    </citation>
    <scope>NUCLEOTIDE SEQUENCE</scope>
</reference>
<comment type="caution">
    <text evidence="2">The sequence shown here is derived from an EMBL/GenBank/DDBJ whole genome shotgun (WGS) entry which is preliminary data.</text>
</comment>
<feature type="chain" id="PRO_5018685357" evidence="1">
    <location>
        <begin position="20"/>
        <end position="203"/>
    </location>
</feature>
<proteinExistence type="predicted"/>
<protein>
    <submittedName>
        <fullName evidence="2">Uncharacterized protein</fullName>
    </submittedName>
</protein>
<evidence type="ECO:0000313" key="2">
    <source>
        <dbReference type="EMBL" id="VEL26589.1"/>
    </source>
</evidence>
<name>A0A3S5ARH3_9PLAT</name>
<keyword evidence="3" id="KW-1185">Reference proteome</keyword>
<dbReference type="OrthoDB" id="6250271at2759"/>
<evidence type="ECO:0000256" key="1">
    <source>
        <dbReference type="SAM" id="SignalP"/>
    </source>
</evidence>
<feature type="non-terminal residue" evidence="2">
    <location>
        <position position="203"/>
    </location>
</feature>
<dbReference type="Proteomes" id="UP000784294">
    <property type="component" value="Unassembled WGS sequence"/>
</dbReference>
<sequence>MRLDFGLVLLSLVEHVTTSALWSDRNPPEQHNNTGNQANLSVATQSSGKRQARSFNSVRFFEPSIAFPTCLVHDGTEPGMALINEVSGEPCSLLGSLQRLLQPNEDVYLPLTGVNKANHIFTGAVVRLISTGNPLANLFLVDPTNFTVVTQQAVDREAICTRPGLPQQTVDCCAASRMECNLPMTLLVRLESNGRGKPRNRKD</sequence>
<organism evidence="2 3">
    <name type="scientific">Protopolystoma xenopodis</name>
    <dbReference type="NCBI Taxonomy" id="117903"/>
    <lineage>
        <taxon>Eukaryota</taxon>
        <taxon>Metazoa</taxon>
        <taxon>Spiralia</taxon>
        <taxon>Lophotrochozoa</taxon>
        <taxon>Platyhelminthes</taxon>
        <taxon>Monogenea</taxon>
        <taxon>Polyopisthocotylea</taxon>
        <taxon>Polystomatidea</taxon>
        <taxon>Polystomatidae</taxon>
        <taxon>Protopolystoma</taxon>
    </lineage>
</organism>
<gene>
    <name evidence="2" type="ORF">PXEA_LOCUS20029</name>
</gene>
<dbReference type="EMBL" id="CAAALY010081308">
    <property type="protein sequence ID" value="VEL26589.1"/>
    <property type="molecule type" value="Genomic_DNA"/>
</dbReference>